<dbReference type="Proteomes" id="UP001595075">
    <property type="component" value="Unassembled WGS sequence"/>
</dbReference>
<evidence type="ECO:0000313" key="1">
    <source>
        <dbReference type="EMBL" id="KAL2073839.1"/>
    </source>
</evidence>
<reference evidence="1 2" key="1">
    <citation type="journal article" date="2024" name="Commun. Biol.">
        <title>Comparative genomic analysis of thermophilic fungi reveals convergent evolutionary adaptations and gene losses.</title>
        <authorList>
            <person name="Steindorff A.S."/>
            <person name="Aguilar-Pontes M.V."/>
            <person name="Robinson A.J."/>
            <person name="Andreopoulos B."/>
            <person name="LaButti K."/>
            <person name="Kuo A."/>
            <person name="Mondo S."/>
            <person name="Riley R."/>
            <person name="Otillar R."/>
            <person name="Haridas S."/>
            <person name="Lipzen A."/>
            <person name="Grimwood J."/>
            <person name="Schmutz J."/>
            <person name="Clum A."/>
            <person name="Reid I.D."/>
            <person name="Moisan M.C."/>
            <person name="Butler G."/>
            <person name="Nguyen T.T.M."/>
            <person name="Dewar K."/>
            <person name="Conant G."/>
            <person name="Drula E."/>
            <person name="Henrissat B."/>
            <person name="Hansel C."/>
            <person name="Singer S."/>
            <person name="Hutchinson M.I."/>
            <person name="de Vries R.P."/>
            <person name="Natvig D.O."/>
            <person name="Powell A.J."/>
            <person name="Tsang A."/>
            <person name="Grigoriev I.V."/>
        </authorList>
    </citation>
    <scope>NUCLEOTIDE SEQUENCE [LARGE SCALE GENOMIC DNA]</scope>
    <source>
        <strain evidence="1 2">CBS 494.80</strain>
    </source>
</reference>
<protein>
    <submittedName>
        <fullName evidence="1">Uncharacterized protein</fullName>
    </submittedName>
</protein>
<evidence type="ECO:0000313" key="2">
    <source>
        <dbReference type="Proteomes" id="UP001595075"/>
    </source>
</evidence>
<organism evidence="1 2">
    <name type="scientific">Oculimacula yallundae</name>
    <dbReference type="NCBI Taxonomy" id="86028"/>
    <lineage>
        <taxon>Eukaryota</taxon>
        <taxon>Fungi</taxon>
        <taxon>Dikarya</taxon>
        <taxon>Ascomycota</taxon>
        <taxon>Pezizomycotina</taxon>
        <taxon>Leotiomycetes</taxon>
        <taxon>Helotiales</taxon>
        <taxon>Ploettnerulaceae</taxon>
        <taxon>Oculimacula</taxon>
    </lineage>
</organism>
<accession>A0ABR4CV77</accession>
<proteinExistence type="predicted"/>
<sequence>MRTYCFRSSISLNSAGKSTNDNTLPPSSMMQFSLPILAASVGLLATSATAAVPDCNIAVYVRDDKFAYTPS</sequence>
<comment type="caution">
    <text evidence="1">The sequence shown here is derived from an EMBL/GenBank/DDBJ whole genome shotgun (WGS) entry which is preliminary data.</text>
</comment>
<keyword evidence="2" id="KW-1185">Reference proteome</keyword>
<dbReference type="EMBL" id="JAZHXI010000003">
    <property type="protein sequence ID" value="KAL2073839.1"/>
    <property type="molecule type" value="Genomic_DNA"/>
</dbReference>
<gene>
    <name evidence="1" type="ORF">VTL71DRAFT_11165</name>
</gene>
<name>A0ABR4CV77_9HELO</name>